<feature type="domain" description="Alkaline proteinase inhibitor/ Outer membrane lipoprotein Omp19" evidence="7">
    <location>
        <begin position="130"/>
        <end position="218"/>
    </location>
</feature>
<dbReference type="InterPro" id="IPR021140">
    <property type="entry name" value="Inh/Omp19"/>
</dbReference>
<evidence type="ECO:0000256" key="6">
    <source>
        <dbReference type="SAM" id="SignalP"/>
    </source>
</evidence>
<keyword evidence="8" id="KW-0646">Protease inhibitor</keyword>
<evidence type="ECO:0000256" key="1">
    <source>
        <dbReference type="ARBA" id="ARBA00006813"/>
    </source>
</evidence>
<dbReference type="InterPro" id="IPR016085">
    <property type="entry name" value="Protease_inh_B-barrel_dom"/>
</dbReference>
<evidence type="ECO:0000313" key="8">
    <source>
        <dbReference type="EMBL" id="WNH50167.1"/>
    </source>
</evidence>
<protein>
    <submittedName>
        <fullName evidence="8">AprI/Inh family metalloprotease inhibitor</fullName>
    </submittedName>
</protein>
<proteinExistence type="inferred from homology"/>
<comment type="similarity">
    <text evidence="1">Belongs to the protease inhibitor I38 family.</text>
</comment>
<evidence type="ECO:0000313" key="9">
    <source>
        <dbReference type="Proteomes" id="UP001305421"/>
    </source>
</evidence>
<keyword evidence="4" id="KW-0481">Metalloenzyme inhibitor</keyword>
<dbReference type="RefSeq" id="WP_311184358.1">
    <property type="nucleotide sequence ID" value="NZ_CP115543.1"/>
</dbReference>
<feature type="region of interest" description="Disordered" evidence="5">
    <location>
        <begin position="31"/>
        <end position="128"/>
    </location>
</feature>
<accession>A0ABY9YHI7</accession>
<reference evidence="8 9" key="1">
    <citation type="submission" date="2022-12" db="EMBL/GenBank/DDBJ databases">
        <title>Two new species, Stenotrophomonas aracearum and Stenotrophomonas oahuensis, isolated from Anthurium (Araceae family) in Hawaii.</title>
        <authorList>
            <person name="Chunag S.C."/>
            <person name="Dobhal S."/>
            <person name="Alvarez A."/>
            <person name="Arif M."/>
        </authorList>
    </citation>
    <scope>NUCLEOTIDE SEQUENCE [LARGE SCALE GENOMIC DNA]</scope>
    <source>
        <strain evidence="8 9">A5588</strain>
    </source>
</reference>
<evidence type="ECO:0000256" key="5">
    <source>
        <dbReference type="SAM" id="MobiDB-lite"/>
    </source>
</evidence>
<gene>
    <name evidence="8" type="ORF">PDM28_07725</name>
</gene>
<dbReference type="EMBL" id="CP115543">
    <property type="protein sequence ID" value="WNH50167.1"/>
    <property type="molecule type" value="Genomic_DNA"/>
</dbReference>
<feature type="chain" id="PRO_5046566698" evidence="6">
    <location>
        <begin position="23"/>
        <end position="223"/>
    </location>
</feature>
<organism evidence="8 9">
    <name type="scientific">Stenotrophomonas aracearum</name>
    <dbReference type="NCBI Taxonomy" id="3003272"/>
    <lineage>
        <taxon>Bacteria</taxon>
        <taxon>Pseudomonadati</taxon>
        <taxon>Pseudomonadota</taxon>
        <taxon>Gammaproteobacteria</taxon>
        <taxon>Lysobacterales</taxon>
        <taxon>Lysobacteraceae</taxon>
        <taxon>Stenotrophomonas</taxon>
    </lineage>
</organism>
<dbReference type="Gene3D" id="2.40.128.10">
    <property type="match status" value="1"/>
</dbReference>
<feature type="signal peptide" evidence="6">
    <location>
        <begin position="1"/>
        <end position="22"/>
    </location>
</feature>
<sequence>MATNFPPIPLLALLLLGSPAVALGQDVSFGSMEEHTSSEQDSSSTTTTSSQSTTGQDQDGTTSSDQNGDSAFGNFGSLNQQSTSSGSSHSESRSESKGSSVEIDMGGDDDDWSHGHDHGNHHGGRPGWGEELVGRWTLGQENGNTCTIELKDAEWFGGHSAYVPAGCPDGFFPANRWVLSGNQLLITDTSNTTIGRFRQDRSGRWSGKRESDGARLYLNPVGN</sequence>
<dbReference type="Pfam" id="PF02974">
    <property type="entry name" value="Inh"/>
    <property type="match status" value="1"/>
</dbReference>
<evidence type="ECO:0000256" key="2">
    <source>
        <dbReference type="ARBA" id="ARBA00022608"/>
    </source>
</evidence>
<evidence type="ECO:0000256" key="4">
    <source>
        <dbReference type="ARBA" id="ARBA00023215"/>
    </source>
</evidence>
<evidence type="ECO:0000256" key="3">
    <source>
        <dbReference type="ARBA" id="ARBA00022729"/>
    </source>
</evidence>
<evidence type="ECO:0000259" key="7">
    <source>
        <dbReference type="Pfam" id="PF02974"/>
    </source>
</evidence>
<name>A0ABY9YHI7_9GAMM</name>
<feature type="compositionally biased region" description="Low complexity" evidence="5">
    <location>
        <begin position="39"/>
        <end position="66"/>
    </location>
</feature>
<keyword evidence="9" id="KW-1185">Reference proteome</keyword>
<dbReference type="SUPFAM" id="SSF50882">
    <property type="entry name" value="beta-Barrel protease inhibitors"/>
    <property type="match status" value="1"/>
</dbReference>
<keyword evidence="2 8" id="KW-0483">Metalloprotease inhibitor</keyword>
<dbReference type="GO" id="GO:0030414">
    <property type="term" value="F:peptidase inhibitor activity"/>
    <property type="evidence" value="ECO:0007669"/>
    <property type="project" value="UniProtKB-KW"/>
</dbReference>
<keyword evidence="3 6" id="KW-0732">Signal</keyword>
<dbReference type="Proteomes" id="UP001305421">
    <property type="component" value="Chromosome"/>
</dbReference>